<keyword evidence="1" id="KW-0456">Lyase</keyword>
<dbReference type="EMBL" id="CAEZYF010000018">
    <property type="protein sequence ID" value="CAB4734919.1"/>
    <property type="molecule type" value="Genomic_DNA"/>
</dbReference>
<feature type="domain" description="Amidohydrolase-related" evidence="2">
    <location>
        <begin position="97"/>
        <end position="405"/>
    </location>
</feature>
<dbReference type="GO" id="GO:0019748">
    <property type="term" value="P:secondary metabolic process"/>
    <property type="evidence" value="ECO:0007669"/>
    <property type="project" value="TreeGrafter"/>
</dbReference>
<gene>
    <name evidence="4" type="ORF">UFOPK2656_02453</name>
    <name evidence="5" type="ORF">UFOPK3099_00097</name>
    <name evidence="6" type="ORF">UFOPK3267_00470</name>
    <name evidence="7" type="ORF">UFOPK3651_02204</name>
    <name evidence="8" type="ORF">UFOPK3931_01035</name>
    <name evidence="3" type="ORF">UFOPK4189_02448</name>
</gene>
<dbReference type="SUPFAM" id="SSF51556">
    <property type="entry name" value="Metallo-dependent hydrolases"/>
    <property type="match status" value="1"/>
</dbReference>
<dbReference type="InterPro" id="IPR032465">
    <property type="entry name" value="ACMSD"/>
</dbReference>
<dbReference type="GO" id="GO:0016831">
    <property type="term" value="F:carboxy-lyase activity"/>
    <property type="evidence" value="ECO:0007669"/>
    <property type="project" value="InterPro"/>
</dbReference>
<dbReference type="InterPro" id="IPR006680">
    <property type="entry name" value="Amidohydro-rel"/>
</dbReference>
<dbReference type="EMBL" id="CAFBIY010000016">
    <property type="protein sequence ID" value="CAB4847386.1"/>
    <property type="molecule type" value="Genomic_DNA"/>
</dbReference>
<evidence type="ECO:0000313" key="7">
    <source>
        <dbReference type="EMBL" id="CAB4941584.1"/>
    </source>
</evidence>
<evidence type="ECO:0000313" key="5">
    <source>
        <dbReference type="EMBL" id="CAB4800634.1"/>
    </source>
</evidence>
<dbReference type="AlphaFoldDB" id="A0A6J6XYI4"/>
<proteinExistence type="predicted"/>
<dbReference type="GO" id="GO:0005737">
    <property type="term" value="C:cytoplasm"/>
    <property type="evidence" value="ECO:0007669"/>
    <property type="project" value="TreeGrafter"/>
</dbReference>
<dbReference type="GO" id="GO:0016787">
    <property type="term" value="F:hydrolase activity"/>
    <property type="evidence" value="ECO:0007669"/>
    <property type="project" value="InterPro"/>
</dbReference>
<name>A0A6J6XYI4_9ZZZZ</name>
<evidence type="ECO:0000313" key="8">
    <source>
        <dbReference type="EMBL" id="CAB4984529.1"/>
    </source>
</evidence>
<reference evidence="5" key="1">
    <citation type="submission" date="2020-05" db="EMBL/GenBank/DDBJ databases">
        <authorList>
            <person name="Chiriac C."/>
            <person name="Salcher M."/>
            <person name="Ghai R."/>
            <person name="Kavagutti S V."/>
        </authorList>
    </citation>
    <scope>NUCLEOTIDE SEQUENCE</scope>
</reference>
<accession>A0A6J6XYI4</accession>
<dbReference type="EMBL" id="CAESGF010000016">
    <property type="protein sequence ID" value="CAB4364690.1"/>
    <property type="molecule type" value="Genomic_DNA"/>
</dbReference>
<dbReference type="EMBL" id="CAFAAV010000004">
    <property type="protein sequence ID" value="CAB4800634.1"/>
    <property type="molecule type" value="Genomic_DNA"/>
</dbReference>
<dbReference type="EMBL" id="CAFBOL010000020">
    <property type="protein sequence ID" value="CAB4984529.1"/>
    <property type="molecule type" value="Genomic_DNA"/>
</dbReference>
<evidence type="ECO:0000259" key="2">
    <source>
        <dbReference type="Pfam" id="PF04909"/>
    </source>
</evidence>
<dbReference type="Pfam" id="PF04909">
    <property type="entry name" value="Amidohydro_2"/>
    <property type="match status" value="1"/>
</dbReference>
<dbReference type="PANTHER" id="PTHR21240:SF28">
    <property type="entry name" value="ISO-OROTATE DECARBOXYLASE (EUROFUNG)"/>
    <property type="match status" value="1"/>
</dbReference>
<evidence type="ECO:0000256" key="1">
    <source>
        <dbReference type="ARBA" id="ARBA00023239"/>
    </source>
</evidence>
<dbReference type="PANTHER" id="PTHR21240">
    <property type="entry name" value="2-AMINO-3-CARBOXYLMUCONATE-6-SEMIALDEHYDE DECARBOXYLASE"/>
    <property type="match status" value="1"/>
</dbReference>
<organism evidence="5">
    <name type="scientific">freshwater metagenome</name>
    <dbReference type="NCBI Taxonomy" id="449393"/>
    <lineage>
        <taxon>unclassified sequences</taxon>
        <taxon>metagenomes</taxon>
        <taxon>ecological metagenomes</taxon>
    </lineage>
</organism>
<sequence length="410" mass="45820">MSATLSAAQVDQLMGGLQIIDGDSHFAEPADLWTSRAPASMKDKMPQIKKIEGESGFSDHGWFIGDDYWTGLGGHTIAKGMQKTHGTLCLPYDQIDDSAWTVEGRLKLMDAQNVYAAVLYPNAMGFASNMMLAIPDVEFRGFVQRTYNDALVDYQTQSGGRLLGQAVLPTWDMAETVKEMHRMLDAGITGFTITDKPHLLGQGDLDSDYFAPMWAIANETGAVINFHIGSGAPPDIGKTSPMAGTTSDIYWTSFGPQRRMAILATQFYMSNVRIITNLIMSNMFDRYPNVKVVSAESGIGWVPFMLEAAEYQLDEMVTDPAERSLQKHRPTDYFRSNIYVMSWFEKAFVHTLDYTGEDNVMLMTDIPHPTCLYPNTREYFAEVTKDLSEVQRRKLVQDNAARVYGVKLPS</sequence>
<evidence type="ECO:0000313" key="3">
    <source>
        <dbReference type="EMBL" id="CAB4364690.1"/>
    </source>
</evidence>
<evidence type="ECO:0000313" key="4">
    <source>
        <dbReference type="EMBL" id="CAB4734919.1"/>
    </source>
</evidence>
<dbReference type="EMBL" id="CAFBMT010000013">
    <property type="protein sequence ID" value="CAB4941584.1"/>
    <property type="molecule type" value="Genomic_DNA"/>
</dbReference>
<protein>
    <submittedName>
        <fullName evidence="5">Unannotated protein</fullName>
    </submittedName>
</protein>
<dbReference type="InterPro" id="IPR032466">
    <property type="entry name" value="Metal_Hydrolase"/>
</dbReference>
<dbReference type="Gene3D" id="3.20.20.140">
    <property type="entry name" value="Metal-dependent hydrolases"/>
    <property type="match status" value="1"/>
</dbReference>
<evidence type="ECO:0000313" key="6">
    <source>
        <dbReference type="EMBL" id="CAB4847386.1"/>
    </source>
</evidence>